<reference evidence="1 2" key="1">
    <citation type="submission" date="2020-08" db="EMBL/GenBank/DDBJ databases">
        <title>Sequencing the genomes of 1000 actinobacteria strains.</title>
        <authorList>
            <person name="Klenk H.-P."/>
        </authorList>
    </citation>
    <scope>NUCLEOTIDE SEQUENCE [LARGE SCALE GENOMIC DNA]</scope>
    <source>
        <strain evidence="1 2">DSM 44593</strain>
    </source>
</reference>
<dbReference type="AlphaFoldDB" id="A0A841EB30"/>
<accession>A0A841EB30</accession>
<comment type="caution">
    <text evidence="1">The sequence shown here is derived from an EMBL/GenBank/DDBJ whole genome shotgun (WGS) entry which is preliminary data.</text>
</comment>
<organism evidence="1 2">
    <name type="scientific">Streptomonospora salina</name>
    <dbReference type="NCBI Taxonomy" id="104205"/>
    <lineage>
        <taxon>Bacteria</taxon>
        <taxon>Bacillati</taxon>
        <taxon>Actinomycetota</taxon>
        <taxon>Actinomycetes</taxon>
        <taxon>Streptosporangiales</taxon>
        <taxon>Nocardiopsidaceae</taxon>
        <taxon>Streptomonospora</taxon>
    </lineage>
</organism>
<dbReference type="EMBL" id="JACHLY010000001">
    <property type="protein sequence ID" value="MBB6000222.1"/>
    <property type="molecule type" value="Genomic_DNA"/>
</dbReference>
<name>A0A841EB30_9ACTN</name>
<protein>
    <submittedName>
        <fullName evidence="1">Uncharacterized protein</fullName>
    </submittedName>
</protein>
<proteinExistence type="predicted"/>
<gene>
    <name evidence="1" type="ORF">HNR25_003973</name>
</gene>
<dbReference type="RefSeq" id="WP_184637515.1">
    <property type="nucleotide sequence ID" value="NZ_BAABKT010000029.1"/>
</dbReference>
<evidence type="ECO:0000313" key="1">
    <source>
        <dbReference type="EMBL" id="MBB6000222.1"/>
    </source>
</evidence>
<dbReference type="Proteomes" id="UP000578077">
    <property type="component" value="Unassembled WGS sequence"/>
</dbReference>
<keyword evidence="2" id="KW-1185">Reference proteome</keyword>
<sequence length="333" mass="35971">MRAEERRRVGLATVALSQRYAASQVSVAAQAAALVLLLWEQINPFASIRAQWEAINDQAHSAVAEAQRDAALMALAYLQAHADACGVPDSDAPVVDVEAAVVGRSQTGKPLTDVLRTAQVQARSLIWGGMAPDQAWQRARSTLETTVRTEVADAAREVLNTGVSLDDRITGYERLVTLPACDKCLVLAGRFYRYSDGFERHPACSGCVHVPTYHVPGWGVIGGTPSDHTPDALATSLNPAERREVFGPEGAEAIENGASVSPVVQGRHAPPRRISRADKATAKRLGIEPGEINANEEGKGRSLRWIRARYAHNPTVLREELARHGWLTEAADV</sequence>
<evidence type="ECO:0000313" key="2">
    <source>
        <dbReference type="Proteomes" id="UP000578077"/>
    </source>
</evidence>